<dbReference type="GO" id="GO:0009055">
    <property type="term" value="F:electron transfer activity"/>
    <property type="evidence" value="ECO:0007669"/>
    <property type="project" value="InterPro"/>
</dbReference>
<gene>
    <name evidence="3" type="ORF">CFH80_06470</name>
</gene>
<dbReference type="Gene3D" id="4.10.260.20">
    <property type="entry name" value="Iron hydrogenase, small subunit"/>
    <property type="match status" value="1"/>
</dbReference>
<dbReference type="GO" id="GO:0051536">
    <property type="term" value="F:iron-sulfur cluster binding"/>
    <property type="evidence" value="ECO:0007669"/>
    <property type="project" value="InterPro"/>
</dbReference>
<dbReference type="STRING" id="366522.GCA_001548055_01914"/>
<comment type="caution">
    <text evidence="3">The sequence shown here is derived from an EMBL/GenBank/DDBJ whole genome shotgun (WGS) entry which is preliminary data.</text>
</comment>
<dbReference type="InterPro" id="IPR036991">
    <property type="entry name" value="Fe_hydrogenase_ssu_sf"/>
</dbReference>
<dbReference type="EMBL" id="DLUG01000172">
    <property type="protein sequence ID" value="DAB36140.1"/>
    <property type="molecule type" value="Genomic_DNA"/>
</dbReference>
<dbReference type="Proteomes" id="UP000231638">
    <property type="component" value="Unassembled WGS sequence"/>
</dbReference>
<dbReference type="GO" id="GO:0008901">
    <property type="term" value="F:ferredoxin hydrogenase activity"/>
    <property type="evidence" value="ECO:0007669"/>
    <property type="project" value="InterPro"/>
</dbReference>
<sequence length="120" mass="13447">MEATKENYFYAEKPVGQLLSRRDFLKAAGVSVSAIAISGYAITDIVQKRKSYIALRQQGLYKDDKRLQKANLTGSHQNASCLKVYQDMGTKPMGEVAEQLLHTKTYVDRSNLLMQGAHHV</sequence>
<dbReference type="AlphaFoldDB" id="A0A2D3WAP0"/>
<evidence type="ECO:0000259" key="2">
    <source>
        <dbReference type="SMART" id="SM00902"/>
    </source>
</evidence>
<dbReference type="SUPFAM" id="SSF48674">
    <property type="entry name" value="Fe-only hydrogenase smaller subunit"/>
    <property type="match status" value="1"/>
</dbReference>
<dbReference type="InterPro" id="IPR008953">
    <property type="entry name" value="Fe_hydrogenase_HydB"/>
</dbReference>
<dbReference type="InterPro" id="IPR019546">
    <property type="entry name" value="TAT_signal_bac_arc"/>
</dbReference>
<dbReference type="GO" id="GO:0005506">
    <property type="term" value="F:iron ion binding"/>
    <property type="evidence" value="ECO:0007669"/>
    <property type="project" value="InterPro"/>
</dbReference>
<protein>
    <submittedName>
        <fullName evidence="3">Iron hydrogenase</fullName>
    </submittedName>
</protein>
<evidence type="ECO:0000313" key="4">
    <source>
        <dbReference type="Proteomes" id="UP000231638"/>
    </source>
</evidence>
<dbReference type="Pfam" id="PF02256">
    <property type="entry name" value="Fe_hyd_SSU"/>
    <property type="match status" value="1"/>
</dbReference>
<evidence type="ECO:0000313" key="3">
    <source>
        <dbReference type="EMBL" id="DAB36140.1"/>
    </source>
</evidence>
<dbReference type="SMART" id="SM00902">
    <property type="entry name" value="Fe_hyd_SSU"/>
    <property type="match status" value="1"/>
</dbReference>
<dbReference type="GO" id="GO:0042597">
    <property type="term" value="C:periplasmic space"/>
    <property type="evidence" value="ECO:0007669"/>
    <property type="project" value="InterPro"/>
</dbReference>
<reference evidence="3 4" key="1">
    <citation type="journal article" date="2017" name="Front. Microbiol.">
        <title>Comparative Genomic Analysis of the Class Epsilonproteobacteria and Proposed Reclassification to Epsilonbacteraeota (phyl. nov.).</title>
        <authorList>
            <person name="Waite D.W."/>
            <person name="Vanwonterghem I."/>
            <person name="Rinke C."/>
            <person name="Parks D.H."/>
            <person name="Zhang Y."/>
            <person name="Takai K."/>
            <person name="Sievert S.M."/>
            <person name="Simon J."/>
            <person name="Campbell B.J."/>
            <person name="Hanson T.E."/>
            <person name="Woyke T."/>
            <person name="Klotz M.G."/>
            <person name="Hugenholtz P."/>
        </authorList>
    </citation>
    <scope>NUCLEOTIDE SEQUENCE [LARGE SCALE GENOMIC DNA]</scope>
    <source>
        <strain evidence="3">UBA11420</strain>
    </source>
</reference>
<keyword evidence="1" id="KW-0500">Molybdenum</keyword>
<feature type="domain" description="Iron hydrogenase small subunit" evidence="2">
    <location>
        <begin position="47"/>
        <end position="110"/>
    </location>
</feature>
<organism evidence="3 4">
    <name type="scientific">Sulfurospirillum cavolei</name>
    <dbReference type="NCBI Taxonomy" id="366522"/>
    <lineage>
        <taxon>Bacteria</taxon>
        <taxon>Pseudomonadati</taxon>
        <taxon>Campylobacterota</taxon>
        <taxon>Epsilonproteobacteria</taxon>
        <taxon>Campylobacterales</taxon>
        <taxon>Sulfurospirillaceae</taxon>
        <taxon>Sulfurospirillum</taxon>
    </lineage>
</organism>
<accession>A0A2D3WAP0</accession>
<proteinExistence type="predicted"/>
<name>A0A2D3WAP0_9BACT</name>
<evidence type="ECO:0000256" key="1">
    <source>
        <dbReference type="ARBA" id="ARBA00022505"/>
    </source>
</evidence>
<dbReference type="InterPro" id="IPR003149">
    <property type="entry name" value="Fe_hydrogenase_ssu"/>
</dbReference>
<dbReference type="NCBIfam" id="TIGR01409">
    <property type="entry name" value="TAT_signal_seq"/>
    <property type="match status" value="1"/>
</dbReference>